<dbReference type="PANTHER" id="PTHR42964:SF1">
    <property type="entry name" value="POLYKETIDE BIOSYNTHESIS ENOYL-COA HYDRATASE PKSH-RELATED"/>
    <property type="match status" value="1"/>
</dbReference>
<dbReference type="AlphaFoldDB" id="A0A9D1K1T0"/>
<dbReference type="InterPro" id="IPR051683">
    <property type="entry name" value="Enoyl-CoA_Hydratase/Isomerase"/>
</dbReference>
<dbReference type="Pfam" id="PF00378">
    <property type="entry name" value="ECH_1"/>
    <property type="match status" value="1"/>
</dbReference>
<reference evidence="2" key="2">
    <citation type="journal article" date="2021" name="PeerJ">
        <title>Extensive microbial diversity within the chicken gut microbiome revealed by metagenomics and culture.</title>
        <authorList>
            <person name="Gilroy R."/>
            <person name="Ravi A."/>
            <person name="Getino M."/>
            <person name="Pursley I."/>
            <person name="Horton D.L."/>
            <person name="Alikhan N.F."/>
            <person name="Baker D."/>
            <person name="Gharbi K."/>
            <person name="Hall N."/>
            <person name="Watson M."/>
            <person name="Adriaenssens E.M."/>
            <person name="Foster-Nyarko E."/>
            <person name="Jarju S."/>
            <person name="Secka A."/>
            <person name="Antonio M."/>
            <person name="Oren A."/>
            <person name="Chaudhuri R.R."/>
            <person name="La Ragione R."/>
            <person name="Hildebrand F."/>
            <person name="Pallen M.J."/>
        </authorList>
    </citation>
    <scope>NUCLEOTIDE SEQUENCE</scope>
    <source>
        <strain evidence="2">6086</strain>
    </source>
</reference>
<gene>
    <name evidence="2" type="ORF">IAD03_05155</name>
</gene>
<dbReference type="InterPro" id="IPR029045">
    <property type="entry name" value="ClpP/crotonase-like_dom_sf"/>
</dbReference>
<evidence type="ECO:0000313" key="2">
    <source>
        <dbReference type="EMBL" id="HIS78741.1"/>
    </source>
</evidence>
<dbReference type="CDD" id="cd06558">
    <property type="entry name" value="crotonase-like"/>
    <property type="match status" value="1"/>
</dbReference>
<dbReference type="InterPro" id="IPR001753">
    <property type="entry name" value="Enoyl-CoA_hydra/iso"/>
</dbReference>
<evidence type="ECO:0000313" key="3">
    <source>
        <dbReference type="Proteomes" id="UP000824141"/>
    </source>
</evidence>
<organism evidence="2 3">
    <name type="scientific">Candidatus Caccousia stercoris</name>
    <dbReference type="NCBI Taxonomy" id="2840723"/>
    <lineage>
        <taxon>Bacteria</taxon>
        <taxon>Bacillati</taxon>
        <taxon>Bacillota</taxon>
        <taxon>Clostridia</taxon>
        <taxon>Eubacteriales</taxon>
        <taxon>Oscillospiraceae</taxon>
        <taxon>Oscillospiraceae incertae sedis</taxon>
        <taxon>Candidatus Caccousia</taxon>
    </lineage>
</organism>
<dbReference type="Gene3D" id="3.90.226.10">
    <property type="entry name" value="2-enoyl-CoA Hydratase, Chain A, domain 1"/>
    <property type="match status" value="1"/>
</dbReference>
<comment type="caution">
    <text evidence="2">The sequence shown here is derived from an EMBL/GenBank/DDBJ whole genome shotgun (WGS) entry which is preliminary data.</text>
</comment>
<sequence>MALQIREEFPFVVLTLCSADHRNLLTVETMQELCGALEQYACESRCEAVILAGNEEYFCFGGDLGNPSERTGQGIAAFSAALCAVHRAIASFPKITIAAVAGKTGGGGVSLVDACDLAVARKEASFEFPELHNGSAPMISFMGVRNSLPKKLCYEMMLAKPVPAERFLELGMINQIVPSGDVVAAAMEYWKSIPPCNLKAIALCKQYYMATQGMDYAQQLETGRHYLTSLLFGI</sequence>
<dbReference type="Proteomes" id="UP000824141">
    <property type="component" value="Unassembled WGS sequence"/>
</dbReference>
<dbReference type="PANTHER" id="PTHR42964">
    <property type="entry name" value="ENOYL-COA HYDRATASE"/>
    <property type="match status" value="1"/>
</dbReference>
<protein>
    <submittedName>
        <fullName evidence="2">Enoyl-CoA hydratase/isomerase family protein</fullName>
    </submittedName>
</protein>
<accession>A0A9D1K1T0</accession>
<dbReference type="EMBL" id="DVJM01000104">
    <property type="protein sequence ID" value="HIS78741.1"/>
    <property type="molecule type" value="Genomic_DNA"/>
</dbReference>
<dbReference type="SUPFAM" id="SSF52096">
    <property type="entry name" value="ClpP/crotonase"/>
    <property type="match status" value="1"/>
</dbReference>
<reference evidence="2" key="1">
    <citation type="submission" date="2020-10" db="EMBL/GenBank/DDBJ databases">
        <authorList>
            <person name="Gilroy R."/>
        </authorList>
    </citation>
    <scope>NUCLEOTIDE SEQUENCE</scope>
    <source>
        <strain evidence="2">6086</strain>
    </source>
</reference>
<comment type="similarity">
    <text evidence="1">Belongs to the enoyl-CoA hydratase/isomerase family.</text>
</comment>
<evidence type="ECO:0000256" key="1">
    <source>
        <dbReference type="ARBA" id="ARBA00005254"/>
    </source>
</evidence>
<name>A0A9D1K1T0_9FIRM</name>
<proteinExistence type="inferred from homology"/>
<dbReference type="GO" id="GO:0003824">
    <property type="term" value="F:catalytic activity"/>
    <property type="evidence" value="ECO:0007669"/>
    <property type="project" value="UniProtKB-ARBA"/>
</dbReference>